<dbReference type="AlphaFoldDB" id="A0A7J7K5V6"/>
<evidence type="ECO:0000259" key="16">
    <source>
        <dbReference type="Pfam" id="PF07885"/>
    </source>
</evidence>
<name>A0A7J7K5V6_BUGNE</name>
<feature type="transmembrane region" description="Helical" evidence="15">
    <location>
        <begin position="19"/>
        <end position="42"/>
    </location>
</feature>
<evidence type="ECO:0000256" key="11">
    <source>
        <dbReference type="ARBA" id="ARBA00023136"/>
    </source>
</evidence>
<gene>
    <name evidence="17" type="ORF">EB796_008051</name>
</gene>
<dbReference type="GO" id="GO:0022841">
    <property type="term" value="F:potassium ion leak channel activity"/>
    <property type="evidence" value="ECO:0007669"/>
    <property type="project" value="TreeGrafter"/>
</dbReference>
<keyword evidence="2 14" id="KW-0813">Transport</keyword>
<evidence type="ECO:0000256" key="9">
    <source>
        <dbReference type="ARBA" id="ARBA00022989"/>
    </source>
</evidence>
<feature type="transmembrane region" description="Helical" evidence="15">
    <location>
        <begin position="196"/>
        <end position="217"/>
    </location>
</feature>
<protein>
    <recommendedName>
        <fullName evidence="16">Potassium channel domain-containing protein</fullName>
    </recommendedName>
</protein>
<comment type="catalytic activity">
    <reaction evidence="13">
        <text>K(+)(in) = K(+)(out)</text>
        <dbReference type="Rhea" id="RHEA:29463"/>
        <dbReference type="ChEBI" id="CHEBI:29103"/>
    </reaction>
</comment>
<dbReference type="GO" id="GO:0030322">
    <property type="term" value="P:stabilization of membrane potential"/>
    <property type="evidence" value="ECO:0007669"/>
    <property type="project" value="TreeGrafter"/>
</dbReference>
<evidence type="ECO:0000256" key="4">
    <source>
        <dbReference type="ARBA" id="ARBA00022538"/>
    </source>
</evidence>
<keyword evidence="12 14" id="KW-0407">Ion channel</keyword>
<evidence type="ECO:0000256" key="3">
    <source>
        <dbReference type="ARBA" id="ARBA00022475"/>
    </source>
</evidence>
<dbReference type="Pfam" id="PF07885">
    <property type="entry name" value="Ion_trans_2"/>
    <property type="match status" value="1"/>
</dbReference>
<keyword evidence="7" id="KW-0630">Potassium</keyword>
<evidence type="ECO:0000256" key="5">
    <source>
        <dbReference type="ARBA" id="ARBA00022692"/>
    </source>
</evidence>
<sequence>MSTQNGGCYVVYKLGEGNFRFMIILLVLILYMLTGALIFQAIEQQREKEERQNYMFSKQLFLYKYPLINKSDLDTLLNLHEEAAANGHLEDSVERWSFYGSLYFISTLVLTIGFGMTFPITKAGKLVCIFYGFFGCVLSVLTFNLFLERIIIMWTEIIKKSCHLFRKLKPIGGNKVSALNSVEEEEKDWKPSILKLIVLLTFTMTLITLSMTLLLTYTENWKFLESLYFCFITFATIGERYILVYNIYVVYTVYNIVYTVYIVGLYIYSVIYSVYYSEYIVYNTAYIVYTVYNIVLYIVYIGCIILFCLVGFGDLVSHQQTEYRLRSQLPTSAFNIILIFHRLRLHVQSAQRPLYTHQREAHRLHPVHDQEASRLLLRPKSQGRRKERQKT</sequence>
<keyword evidence="9 15" id="KW-1133">Transmembrane helix</keyword>
<evidence type="ECO:0000256" key="1">
    <source>
        <dbReference type="ARBA" id="ARBA00004651"/>
    </source>
</evidence>
<dbReference type="GO" id="GO:0046872">
    <property type="term" value="F:metal ion binding"/>
    <property type="evidence" value="ECO:0007669"/>
    <property type="project" value="UniProtKB-KW"/>
</dbReference>
<keyword evidence="18" id="KW-1185">Reference proteome</keyword>
<feature type="transmembrane region" description="Helical" evidence="15">
    <location>
        <begin position="255"/>
        <end position="274"/>
    </location>
</feature>
<evidence type="ECO:0000256" key="12">
    <source>
        <dbReference type="ARBA" id="ARBA00023303"/>
    </source>
</evidence>
<evidence type="ECO:0000256" key="7">
    <source>
        <dbReference type="ARBA" id="ARBA00022826"/>
    </source>
</evidence>
<dbReference type="PANTHER" id="PTHR11003:SF10">
    <property type="entry name" value="POTASSIUM CHANNEL DOMAIN-CONTAINING PROTEIN"/>
    <property type="match status" value="1"/>
</dbReference>
<comment type="similarity">
    <text evidence="14">Belongs to the two pore domain potassium channel (TC 1.A.1.8) family.</text>
</comment>
<dbReference type="InterPro" id="IPR013099">
    <property type="entry name" value="K_chnl_dom"/>
</dbReference>
<dbReference type="Gene3D" id="1.10.287.70">
    <property type="match status" value="1"/>
</dbReference>
<organism evidence="17 18">
    <name type="scientific">Bugula neritina</name>
    <name type="common">Brown bryozoan</name>
    <name type="synonym">Sertularia neritina</name>
    <dbReference type="NCBI Taxonomy" id="10212"/>
    <lineage>
        <taxon>Eukaryota</taxon>
        <taxon>Metazoa</taxon>
        <taxon>Spiralia</taxon>
        <taxon>Lophotrochozoa</taxon>
        <taxon>Bryozoa</taxon>
        <taxon>Gymnolaemata</taxon>
        <taxon>Cheilostomatida</taxon>
        <taxon>Flustrina</taxon>
        <taxon>Buguloidea</taxon>
        <taxon>Bugulidae</taxon>
        <taxon>Bugula</taxon>
    </lineage>
</organism>
<feature type="domain" description="Potassium channel" evidence="16">
    <location>
        <begin position="88"/>
        <end position="150"/>
    </location>
</feature>
<dbReference type="EMBL" id="VXIV02001273">
    <property type="protein sequence ID" value="KAF6033637.1"/>
    <property type="molecule type" value="Genomic_DNA"/>
</dbReference>
<keyword evidence="4" id="KW-0633">Potassium transport</keyword>
<feature type="transmembrane region" description="Helical" evidence="15">
    <location>
        <begin position="223"/>
        <end position="243"/>
    </location>
</feature>
<keyword evidence="5 14" id="KW-0812">Transmembrane</keyword>
<evidence type="ECO:0000256" key="10">
    <source>
        <dbReference type="ARBA" id="ARBA00023065"/>
    </source>
</evidence>
<feature type="transmembrane region" description="Helical" evidence="15">
    <location>
        <begin position="124"/>
        <end position="147"/>
    </location>
</feature>
<accession>A0A7J7K5V6</accession>
<dbReference type="OrthoDB" id="297496at2759"/>
<evidence type="ECO:0000256" key="6">
    <source>
        <dbReference type="ARBA" id="ARBA00022723"/>
    </source>
</evidence>
<dbReference type="InterPro" id="IPR003280">
    <property type="entry name" value="2pore_dom_K_chnl"/>
</dbReference>
<evidence type="ECO:0000256" key="13">
    <source>
        <dbReference type="ARBA" id="ARBA00034430"/>
    </source>
</evidence>
<dbReference type="InterPro" id="IPR005410">
    <property type="entry name" value="2pore_dom_K_chnl_THIK"/>
</dbReference>
<evidence type="ECO:0000313" key="18">
    <source>
        <dbReference type="Proteomes" id="UP000593567"/>
    </source>
</evidence>
<dbReference type="PRINTS" id="PR01588">
    <property type="entry name" value="THIKCHANNEL"/>
</dbReference>
<feature type="transmembrane region" description="Helical" evidence="15">
    <location>
        <begin position="96"/>
        <end position="118"/>
    </location>
</feature>
<comment type="caution">
    <text evidence="17">The sequence shown here is derived from an EMBL/GenBank/DDBJ whole genome shotgun (WGS) entry which is preliminary data.</text>
</comment>
<evidence type="ECO:0000313" key="17">
    <source>
        <dbReference type="EMBL" id="KAF6033637.1"/>
    </source>
</evidence>
<dbReference type="PANTHER" id="PTHR11003">
    <property type="entry name" value="POTASSIUM CHANNEL, SUBFAMILY K"/>
    <property type="match status" value="1"/>
</dbReference>
<keyword evidence="11 15" id="KW-0472">Membrane</keyword>
<reference evidence="17" key="1">
    <citation type="submission" date="2020-06" db="EMBL/GenBank/DDBJ databases">
        <title>Draft genome of Bugula neritina, a colonial animal packing powerful symbionts and potential medicines.</title>
        <authorList>
            <person name="Rayko M."/>
        </authorList>
    </citation>
    <scope>NUCLEOTIDE SEQUENCE [LARGE SCALE GENOMIC DNA]</scope>
    <source>
        <strain evidence="17">Kwan_BN1</strain>
    </source>
</reference>
<keyword evidence="8" id="KW-0851">Voltage-gated channel</keyword>
<dbReference type="GO" id="GO:0005886">
    <property type="term" value="C:plasma membrane"/>
    <property type="evidence" value="ECO:0007669"/>
    <property type="project" value="UniProtKB-SubCell"/>
</dbReference>
<keyword evidence="10 14" id="KW-0406">Ion transport</keyword>
<dbReference type="Proteomes" id="UP000593567">
    <property type="component" value="Unassembled WGS sequence"/>
</dbReference>
<dbReference type="GO" id="GO:0034702">
    <property type="term" value="C:monoatomic ion channel complex"/>
    <property type="evidence" value="ECO:0007669"/>
    <property type="project" value="UniProtKB-KW"/>
</dbReference>
<dbReference type="PRINTS" id="PR01333">
    <property type="entry name" value="2POREKCHANEL"/>
</dbReference>
<keyword evidence="3" id="KW-1003">Cell membrane</keyword>
<comment type="subcellular location">
    <subcellularLocation>
        <location evidence="1">Cell membrane</location>
        <topology evidence="1">Multi-pass membrane protein</topology>
    </subcellularLocation>
</comment>
<evidence type="ECO:0000256" key="15">
    <source>
        <dbReference type="SAM" id="Phobius"/>
    </source>
</evidence>
<evidence type="ECO:0000256" key="14">
    <source>
        <dbReference type="RuleBase" id="RU003857"/>
    </source>
</evidence>
<dbReference type="GO" id="GO:0015271">
    <property type="term" value="F:outward rectifier potassium channel activity"/>
    <property type="evidence" value="ECO:0007669"/>
    <property type="project" value="TreeGrafter"/>
</dbReference>
<evidence type="ECO:0000256" key="8">
    <source>
        <dbReference type="ARBA" id="ARBA00022882"/>
    </source>
</evidence>
<evidence type="ECO:0000256" key="2">
    <source>
        <dbReference type="ARBA" id="ARBA00022448"/>
    </source>
</evidence>
<feature type="transmembrane region" description="Helical" evidence="15">
    <location>
        <begin position="294"/>
        <end position="316"/>
    </location>
</feature>
<dbReference type="SUPFAM" id="SSF81324">
    <property type="entry name" value="Voltage-gated potassium channels"/>
    <property type="match status" value="2"/>
</dbReference>
<keyword evidence="6" id="KW-0479">Metal-binding</keyword>
<keyword evidence="7" id="KW-0631">Potassium channel</keyword>
<proteinExistence type="inferred from homology"/>